<protein>
    <recommendedName>
        <fullName evidence="4">Cell cycle checkpoint control protein</fullName>
    </recommendedName>
</protein>
<organism evidence="2 3">
    <name type="scientific">Cylicocyclus nassatus</name>
    <name type="common">Nematode worm</name>
    <dbReference type="NCBI Taxonomy" id="53992"/>
    <lineage>
        <taxon>Eukaryota</taxon>
        <taxon>Metazoa</taxon>
        <taxon>Ecdysozoa</taxon>
        <taxon>Nematoda</taxon>
        <taxon>Chromadorea</taxon>
        <taxon>Rhabditida</taxon>
        <taxon>Rhabditina</taxon>
        <taxon>Rhabditomorpha</taxon>
        <taxon>Strongyloidea</taxon>
        <taxon>Strongylidae</taxon>
        <taxon>Cylicocyclus</taxon>
    </lineage>
</organism>
<feature type="compositionally biased region" description="Low complexity" evidence="1">
    <location>
        <begin position="316"/>
        <end position="335"/>
    </location>
</feature>
<feature type="compositionally biased region" description="Polar residues" evidence="1">
    <location>
        <begin position="348"/>
        <end position="359"/>
    </location>
</feature>
<dbReference type="InterPro" id="IPR007268">
    <property type="entry name" value="Rad9/Ddc1"/>
</dbReference>
<dbReference type="EMBL" id="CATQJL010000223">
    <property type="protein sequence ID" value="CAJ0597398.1"/>
    <property type="molecule type" value="Genomic_DNA"/>
</dbReference>
<dbReference type="GO" id="GO:0030896">
    <property type="term" value="C:checkpoint clamp complex"/>
    <property type="evidence" value="ECO:0007669"/>
    <property type="project" value="InterPro"/>
</dbReference>
<dbReference type="Gene3D" id="3.70.10.10">
    <property type="match status" value="1"/>
</dbReference>
<evidence type="ECO:0000256" key="1">
    <source>
        <dbReference type="SAM" id="MobiDB-lite"/>
    </source>
</evidence>
<sequence length="510" mass="56584">MGDPGSSIAQSLNGTLNGTLTNAPKEKAVYLLHSNVKIFTNAIAALSKLGDEIFLQAQERGLRLKAFNKNRSAYGVFLFMDDFFTDFDTKFVKGGVRDCRISTKTALTIFKSAHFIEKNLVSCTLTIDCLGQGLHIDFQHTYDISRSFEVNVMEIHKPFTSNITREDLSNSVTVGAAEITSFLTEMHSGREELIMRALEDKFVFKNYLPCEDDTIEGTTCRTEITVAKSCFKSFSVQKPSEISFGMKEFKAIITFARQHFCDVSLFFDKAGSPLIVGVESDAGFSAEFIIATLDGEDDADEEAAPATTQEPVAGPSHVSQSVSSQKSQESVQGSQSRRRRIKKPRLSNEGTSFQPTQPRQDLEPNVSRGNNEEVQRNSSEESAEMPPTQPSRNPLGNELATESDEQNMDRLSLDEDFSSSPEAMGDVMPIEEFGLEPSHHEETETMQQAEIAAPAPKMNVEVGIDLYLVTGVKYLFVYIGYGEGVKYLSSMQRVHQMQMFDLEARYGNPG</sequence>
<keyword evidence="3" id="KW-1185">Reference proteome</keyword>
<evidence type="ECO:0000313" key="3">
    <source>
        <dbReference type="Proteomes" id="UP001176961"/>
    </source>
</evidence>
<dbReference type="GO" id="GO:0006281">
    <property type="term" value="P:DNA repair"/>
    <property type="evidence" value="ECO:0007669"/>
    <property type="project" value="TreeGrafter"/>
</dbReference>
<dbReference type="AlphaFoldDB" id="A0AA36GSM3"/>
<evidence type="ECO:0008006" key="4">
    <source>
        <dbReference type="Google" id="ProtNLM"/>
    </source>
</evidence>
<feature type="compositionally biased region" description="Basic residues" evidence="1">
    <location>
        <begin position="336"/>
        <end position="345"/>
    </location>
</feature>
<accession>A0AA36GSM3</accession>
<dbReference type="InterPro" id="IPR046938">
    <property type="entry name" value="DNA_clamp_sf"/>
</dbReference>
<feature type="region of interest" description="Disordered" evidence="1">
    <location>
        <begin position="297"/>
        <end position="410"/>
    </location>
</feature>
<dbReference type="GO" id="GO:0000076">
    <property type="term" value="P:DNA replication checkpoint signaling"/>
    <property type="evidence" value="ECO:0007669"/>
    <property type="project" value="TreeGrafter"/>
</dbReference>
<feature type="compositionally biased region" description="Basic and acidic residues" evidence="1">
    <location>
        <begin position="370"/>
        <end position="379"/>
    </location>
</feature>
<comment type="caution">
    <text evidence="2">The sequence shown here is derived from an EMBL/GenBank/DDBJ whole genome shotgun (WGS) entry which is preliminary data.</text>
</comment>
<reference evidence="2" key="1">
    <citation type="submission" date="2023-07" db="EMBL/GenBank/DDBJ databases">
        <authorList>
            <consortium name="CYATHOMIX"/>
        </authorList>
    </citation>
    <scope>NUCLEOTIDE SEQUENCE</scope>
    <source>
        <strain evidence="2">N/A</strain>
    </source>
</reference>
<dbReference type="Pfam" id="PF04139">
    <property type="entry name" value="Rad9"/>
    <property type="match status" value="1"/>
</dbReference>
<dbReference type="GO" id="GO:0071479">
    <property type="term" value="P:cellular response to ionizing radiation"/>
    <property type="evidence" value="ECO:0007669"/>
    <property type="project" value="TreeGrafter"/>
</dbReference>
<evidence type="ECO:0000313" key="2">
    <source>
        <dbReference type="EMBL" id="CAJ0597398.1"/>
    </source>
</evidence>
<dbReference type="Proteomes" id="UP001176961">
    <property type="component" value="Unassembled WGS sequence"/>
</dbReference>
<name>A0AA36GSM3_CYLNA</name>
<dbReference type="SUPFAM" id="SSF55979">
    <property type="entry name" value="DNA clamp"/>
    <property type="match status" value="1"/>
</dbReference>
<dbReference type="PANTHER" id="PTHR15237:SF0">
    <property type="entry name" value="CELL CYCLE CHECKPOINT CONTROL PROTEIN"/>
    <property type="match status" value="1"/>
</dbReference>
<proteinExistence type="predicted"/>
<dbReference type="GO" id="GO:0031573">
    <property type="term" value="P:mitotic intra-S DNA damage checkpoint signaling"/>
    <property type="evidence" value="ECO:0007669"/>
    <property type="project" value="TreeGrafter"/>
</dbReference>
<dbReference type="PANTHER" id="PTHR15237">
    <property type="entry name" value="DNA REPAIR PROTEIN RAD9"/>
    <property type="match status" value="1"/>
</dbReference>
<gene>
    <name evidence="2" type="ORF">CYNAS_LOCUS9381</name>
</gene>